<evidence type="ECO:0000313" key="2">
    <source>
        <dbReference type="Proteomes" id="UP001558652"/>
    </source>
</evidence>
<dbReference type="SUPFAM" id="SSF54060">
    <property type="entry name" value="His-Me finger endonucleases"/>
    <property type="match status" value="1"/>
</dbReference>
<reference evidence="1 2" key="1">
    <citation type="submission" date="2024-07" db="EMBL/GenBank/DDBJ databases">
        <title>Chromosome-level genome assembly of the water stick insect Ranatra chinensis (Heteroptera: Nepidae).</title>
        <authorList>
            <person name="Liu X."/>
        </authorList>
    </citation>
    <scope>NUCLEOTIDE SEQUENCE [LARGE SCALE GENOMIC DNA]</scope>
    <source>
        <strain evidence="1">Cailab_2021Rc</strain>
        <tissue evidence="1">Muscle</tissue>
    </source>
</reference>
<comment type="caution">
    <text evidence="1">The sequence shown here is derived from an EMBL/GenBank/DDBJ whole genome shotgun (WGS) entry which is preliminary data.</text>
</comment>
<evidence type="ECO:0000313" key="1">
    <source>
        <dbReference type="EMBL" id="KAL1129743.1"/>
    </source>
</evidence>
<accession>A0ABD0Z0T6</accession>
<dbReference type="PANTHER" id="PTHR31511">
    <property type="entry name" value="PROTEIN CBG23764"/>
    <property type="match status" value="1"/>
</dbReference>
<proteinExistence type="predicted"/>
<dbReference type="InterPro" id="IPR044925">
    <property type="entry name" value="His-Me_finger_sf"/>
</dbReference>
<organism evidence="1 2">
    <name type="scientific">Ranatra chinensis</name>
    <dbReference type="NCBI Taxonomy" id="642074"/>
    <lineage>
        <taxon>Eukaryota</taxon>
        <taxon>Metazoa</taxon>
        <taxon>Ecdysozoa</taxon>
        <taxon>Arthropoda</taxon>
        <taxon>Hexapoda</taxon>
        <taxon>Insecta</taxon>
        <taxon>Pterygota</taxon>
        <taxon>Neoptera</taxon>
        <taxon>Paraneoptera</taxon>
        <taxon>Hemiptera</taxon>
        <taxon>Heteroptera</taxon>
        <taxon>Panheteroptera</taxon>
        <taxon>Nepomorpha</taxon>
        <taxon>Nepidae</taxon>
        <taxon>Ranatrinae</taxon>
        <taxon>Ranatra</taxon>
    </lineage>
</organism>
<dbReference type="AlphaFoldDB" id="A0ABD0Z0T6"/>
<feature type="non-terminal residue" evidence="1">
    <location>
        <position position="1"/>
    </location>
</feature>
<dbReference type="EMBL" id="JBFDAA010000008">
    <property type="protein sequence ID" value="KAL1129743.1"/>
    <property type="molecule type" value="Genomic_DNA"/>
</dbReference>
<dbReference type="Proteomes" id="UP001558652">
    <property type="component" value="Unassembled WGS sequence"/>
</dbReference>
<sequence>VLTPAQLKSFKNVTSCDLCSRSLSEDCKVRNYNNISGMYRGTAHNSCNILYLTPRFVPVFQPNLSGYDSNFITREYEGYDISRITFMPNFELKYIFLLEQVGSISVSFVDAFRFMPSS</sequence>
<dbReference type="PANTHER" id="PTHR31511:SF12">
    <property type="entry name" value="RHO TERMINATION FACTOR N-TERMINAL DOMAIN-CONTAINING PROTEIN"/>
    <property type="match status" value="1"/>
</dbReference>
<name>A0ABD0Z0T6_9HEMI</name>
<protein>
    <submittedName>
        <fullName evidence="1">Uncharacterized protein</fullName>
    </submittedName>
</protein>
<gene>
    <name evidence="1" type="ORF">AAG570_012687</name>
</gene>
<keyword evidence="2" id="KW-1185">Reference proteome</keyword>